<reference evidence="2 3" key="1">
    <citation type="submission" date="2016-04" db="EMBL/GenBank/DDBJ databases">
        <title>Complete genome sequence of Thermococcus siculi type strain RG-20.</title>
        <authorList>
            <person name="Oger P.M."/>
        </authorList>
    </citation>
    <scope>NUCLEOTIDE SEQUENCE [LARGE SCALE GENOMIC DNA]</scope>
    <source>
        <strain evidence="2 3">RG-20</strain>
    </source>
</reference>
<keyword evidence="1" id="KW-1133">Transmembrane helix</keyword>
<feature type="transmembrane region" description="Helical" evidence="1">
    <location>
        <begin position="69"/>
        <end position="88"/>
    </location>
</feature>
<feature type="transmembrane region" description="Helical" evidence="1">
    <location>
        <begin position="441"/>
        <end position="465"/>
    </location>
</feature>
<dbReference type="Pfam" id="PF20176">
    <property type="entry name" value="DUF6541"/>
    <property type="match status" value="1"/>
</dbReference>
<feature type="transmembrane region" description="Helical" evidence="1">
    <location>
        <begin position="100"/>
        <end position="118"/>
    </location>
</feature>
<feature type="transmembrane region" description="Helical" evidence="1">
    <location>
        <begin position="222"/>
        <end position="247"/>
    </location>
</feature>
<gene>
    <name evidence="2" type="ORF">A3L11_07245</name>
</gene>
<dbReference type="InterPro" id="IPR046671">
    <property type="entry name" value="DUF6541"/>
</dbReference>
<keyword evidence="1" id="KW-0812">Transmembrane</keyword>
<feature type="transmembrane region" description="Helical" evidence="1">
    <location>
        <begin position="41"/>
        <end position="63"/>
    </location>
</feature>
<feature type="transmembrane region" description="Helical" evidence="1">
    <location>
        <begin position="310"/>
        <end position="329"/>
    </location>
</feature>
<evidence type="ECO:0000313" key="3">
    <source>
        <dbReference type="Proteomes" id="UP000250125"/>
    </source>
</evidence>
<organism evidence="2 3">
    <name type="scientific">Thermococcus siculi</name>
    <dbReference type="NCBI Taxonomy" id="72803"/>
    <lineage>
        <taxon>Archaea</taxon>
        <taxon>Methanobacteriati</taxon>
        <taxon>Methanobacteriota</taxon>
        <taxon>Thermococci</taxon>
        <taxon>Thermococcales</taxon>
        <taxon>Thermococcaceae</taxon>
        <taxon>Thermococcus</taxon>
    </lineage>
</organism>
<evidence type="ECO:0008006" key="4">
    <source>
        <dbReference type="Google" id="ProtNLM"/>
    </source>
</evidence>
<proteinExistence type="predicted"/>
<keyword evidence="3" id="KW-1185">Reference proteome</keyword>
<feature type="transmembrane region" description="Helical" evidence="1">
    <location>
        <begin position="281"/>
        <end position="298"/>
    </location>
</feature>
<dbReference type="EMBL" id="CP015103">
    <property type="protein sequence ID" value="ASJ09033.1"/>
    <property type="molecule type" value="Genomic_DNA"/>
</dbReference>
<feature type="transmembrane region" description="Helical" evidence="1">
    <location>
        <begin position="150"/>
        <end position="170"/>
    </location>
</feature>
<feature type="transmembrane region" description="Helical" evidence="1">
    <location>
        <begin position="6"/>
        <end position="29"/>
    </location>
</feature>
<accession>A0A2Z2MY25</accession>
<feature type="transmembrane region" description="Helical" evidence="1">
    <location>
        <begin position="403"/>
        <end position="421"/>
    </location>
</feature>
<evidence type="ECO:0000256" key="1">
    <source>
        <dbReference type="SAM" id="Phobius"/>
    </source>
</evidence>
<dbReference type="Proteomes" id="UP000250125">
    <property type="component" value="Chromosome"/>
</dbReference>
<feature type="transmembrane region" description="Helical" evidence="1">
    <location>
        <begin position="256"/>
        <end position="275"/>
    </location>
</feature>
<feature type="transmembrane region" description="Helical" evidence="1">
    <location>
        <begin position="380"/>
        <end position="397"/>
    </location>
</feature>
<sequence>MLLSLLLFSISKIAVYIAPLMILFLGFNVSRFLFRDVSYRIAISPAIGMSLLSIVSYILSLSGIGLKPLVYVVLILSAVSFDIGDVYILTNLNQQEKVLLGKLILTVIAVVGVRAIVFKMPTDNVDNYFHATKILYTLRYMTIFPPKVPVFNLFTYPAGYHILVSFVIMVSQDLIPHAMLVVRIWSWVFITLGTYLFGAIWFEKRVGLYSAMLILVTNIYTYYLLVFINPNFIGFYFFLVLLALFYVEINEMYSELVSPLGLWVLMIIIGAGVLFVHPYEFQNWVFVISVYLLLKVLSGEVSIKTAFLRGMIYVVPPILIYAILNPYFWRPELASGVVIEYPWASYVGVVVKHLSVFTGKNPMDTWSKFWLLIKWVTVRNYNYLATFLLFIGGIWALHKRNHVREVVSLGVFVFFVLLLVLNRLTYNIPVPFFGTAAMERIFLWLSPLFPVFISLGLILLIEWLMENFNSNYSRVIVILMLLLLYIVPSVGIAHDLIADEANFYVDHSNLEDFDWLDARFSNVTILNSCYRDSGSWIQFFTSNRVIFSHLNRCRFGQVTPLDAEKMVRIGLRPLNATLAYIDTNYPSLDPLVFYRDYKLLRFNNGNWIFDLRSRDTKNNLEVLSSGLRLCNNVISGNTDVDGQYYVYGFRKKYFWIEYLYLQGLNYAWLEGDRGVIMFVPCESYSRVSLYIVLPGDRYLNVTISINGDIHRVQLSPGVNPLSFNVALIQGSLVTIEIYKNCDCLLLVGPIRLE</sequence>
<evidence type="ECO:0000313" key="2">
    <source>
        <dbReference type="EMBL" id="ASJ09033.1"/>
    </source>
</evidence>
<feature type="transmembrane region" description="Helical" evidence="1">
    <location>
        <begin position="471"/>
        <end position="493"/>
    </location>
</feature>
<protein>
    <recommendedName>
        <fullName evidence="4">Glycosyltransferase RgtA/B/C/D-like domain-containing protein</fullName>
    </recommendedName>
</protein>
<keyword evidence="1" id="KW-0472">Membrane</keyword>
<feature type="transmembrane region" description="Helical" evidence="1">
    <location>
        <begin position="182"/>
        <end position="202"/>
    </location>
</feature>
<dbReference type="AlphaFoldDB" id="A0A2Z2MY25"/>
<name>A0A2Z2MY25_9EURY</name>
<dbReference type="KEGG" id="tsl:A3L11_07245"/>